<dbReference type="RefSeq" id="XP_014044798.1">
    <property type="nucleotide sequence ID" value="XM_014189323.2"/>
</dbReference>
<evidence type="ECO:0000313" key="1">
    <source>
        <dbReference type="Proteomes" id="UP001652741"/>
    </source>
</evidence>
<sequence length="365" mass="41172">MVKQLIICSTCTTTFNRAVICEAYLIQLNRPIQCACGCVLCTLCYSKHRGCHLHNVISTKALVSTTASTLANCPALEHVGDWDLELNEGDMFRTDNGSDAQVQLLMNEAQFPDVDTLRSVFNNLITKKDTMSFKYWVNKSMPEELAYRYVCISHTPGFWDHVVVGTRALPRTENMIGPDEFLPRLFNVSLGSYKLHWCCFVLKKQIILTMWCTSKPRGEGQCKVSTLVESALKSFTASIEFRRMVLYLSRWFTAQYVSPPHRLLNVVLDCKPSEGPTLVHVIAFLASSLGMEKITPNFSQHRAKDDQNYSFNIRSAGTMFSCPSEGTSEGMYINIVEEFSSYHNGCNNAMGLTRLCTTAELYSYL</sequence>
<evidence type="ECO:0000313" key="2">
    <source>
        <dbReference type="RefSeq" id="XP_014044798.1"/>
    </source>
</evidence>
<name>A0A1S3QYI2_SALSA</name>
<dbReference type="KEGG" id="sasa:106590988"/>
<dbReference type="OrthoDB" id="8959448at2759"/>
<dbReference type="GeneID" id="106598274"/>
<dbReference type="Proteomes" id="UP001652741">
    <property type="component" value="Unplaced"/>
</dbReference>
<keyword evidence="1" id="KW-1185">Reference proteome</keyword>
<dbReference type="KEGG" id="sasa:106598237"/>
<gene>
    <name evidence="2" type="primary">LOC106598274</name>
</gene>
<proteinExistence type="predicted"/>
<dbReference type="KEGG" id="sasa:106597205"/>
<dbReference type="AlphaFoldDB" id="A0A1S3QYI2"/>
<reference evidence="2" key="1">
    <citation type="submission" date="2025-08" db="UniProtKB">
        <authorList>
            <consortium name="RefSeq"/>
        </authorList>
    </citation>
    <scope>IDENTIFICATION</scope>
</reference>
<protein>
    <submittedName>
        <fullName evidence="2">Uncharacterized protein</fullName>
    </submittedName>
</protein>
<dbReference type="KEGG" id="sasa:106598274"/>
<organism evidence="1 2">
    <name type="scientific">Salmo salar</name>
    <name type="common">Atlantic salmon</name>
    <dbReference type="NCBI Taxonomy" id="8030"/>
    <lineage>
        <taxon>Eukaryota</taxon>
        <taxon>Metazoa</taxon>
        <taxon>Chordata</taxon>
        <taxon>Craniata</taxon>
        <taxon>Vertebrata</taxon>
        <taxon>Euteleostomi</taxon>
        <taxon>Actinopterygii</taxon>
        <taxon>Neopterygii</taxon>
        <taxon>Teleostei</taxon>
        <taxon>Protacanthopterygii</taxon>
        <taxon>Salmoniformes</taxon>
        <taxon>Salmonidae</taxon>
        <taxon>Salmoninae</taxon>
        <taxon>Salmo</taxon>
    </lineage>
</organism>
<accession>A0A1S3QYI2</accession>
<dbReference type="KEGG" id="sasa:106597931"/>